<dbReference type="InterPro" id="IPR009012">
    <property type="entry name" value="GrpE_head"/>
</dbReference>
<gene>
    <name evidence="3 8" type="primary">grpE</name>
    <name evidence="8" type="ORF">ACFODZ_06080</name>
</gene>
<keyword evidence="9" id="KW-1185">Reference proteome</keyword>
<comment type="function">
    <text evidence="3 4">Participates actively in the response to hyperosmotic and heat shock by preventing the aggregation of stress-denatured proteins, in association with DnaK and GrpE. It is the nucleotide exchange factor for DnaK and may function as a thermosensor. Unfolded proteins bind initially to DnaJ; upon interaction with the DnaJ-bound protein, DnaK hydrolyzes its bound ATP, resulting in the formation of a stable complex. GrpE releases ADP from DnaK; ATP binding to DnaK triggers the release of the substrate protein, thus completing the reaction cycle. Several rounds of ATP-dependent interactions between DnaJ, DnaK and GrpE are required for fully efficient folding.</text>
</comment>
<keyword evidence="2 3" id="KW-0143">Chaperone</keyword>
<comment type="similarity">
    <text evidence="1 3 5">Belongs to the GrpE family.</text>
</comment>
<dbReference type="Proteomes" id="UP001595533">
    <property type="component" value="Unassembled WGS sequence"/>
</dbReference>
<proteinExistence type="inferred from homology"/>
<dbReference type="PRINTS" id="PR00773">
    <property type="entry name" value="GRPEPROTEIN"/>
</dbReference>
<evidence type="ECO:0000256" key="7">
    <source>
        <dbReference type="SAM" id="MobiDB-lite"/>
    </source>
</evidence>
<evidence type="ECO:0000256" key="4">
    <source>
        <dbReference type="RuleBase" id="RU000639"/>
    </source>
</evidence>
<dbReference type="Pfam" id="PF01025">
    <property type="entry name" value="GrpE"/>
    <property type="match status" value="1"/>
</dbReference>
<dbReference type="PANTHER" id="PTHR21237:SF23">
    <property type="entry name" value="GRPE PROTEIN HOMOLOG, MITOCHONDRIAL"/>
    <property type="match status" value="1"/>
</dbReference>
<keyword evidence="6" id="KW-0175">Coiled coil</keyword>
<evidence type="ECO:0000256" key="5">
    <source>
        <dbReference type="RuleBase" id="RU004478"/>
    </source>
</evidence>
<sequence>MTEEQVNQNSHPDQDETMTGAGESGQQDNQPSEDDEVVIAELDDNELSALEQMQARIEELEAELEAKQAALTEKEDEVLRVVAEGMNLQKRLQRDIDNTRKFSNDKIIKAMIPVMDSFDKALEVVNDDQCEVTTEAMIEGTQNTQKLFAKVLEDNGIEIINPVGEAFDPEQHEAMSMVPSPDHEKNTIVNVFQKGYLLNGRVVRAAMVVVAQ</sequence>
<dbReference type="NCBIfam" id="NF010748">
    <property type="entry name" value="PRK14150.1"/>
    <property type="match status" value="1"/>
</dbReference>
<organism evidence="8 9">
    <name type="scientific">Marinicella sediminis</name>
    <dbReference type="NCBI Taxonomy" id="1792834"/>
    <lineage>
        <taxon>Bacteria</taxon>
        <taxon>Pseudomonadati</taxon>
        <taxon>Pseudomonadota</taxon>
        <taxon>Gammaproteobacteria</taxon>
        <taxon>Lysobacterales</taxon>
        <taxon>Marinicellaceae</taxon>
        <taxon>Marinicella</taxon>
    </lineage>
</organism>
<keyword evidence="3 4" id="KW-0346">Stress response</keyword>
<evidence type="ECO:0000313" key="9">
    <source>
        <dbReference type="Proteomes" id="UP001595533"/>
    </source>
</evidence>
<dbReference type="Gene3D" id="3.90.20.20">
    <property type="match status" value="1"/>
</dbReference>
<keyword evidence="3" id="KW-0963">Cytoplasm</keyword>
<dbReference type="PANTHER" id="PTHR21237">
    <property type="entry name" value="GRPE PROTEIN"/>
    <property type="match status" value="1"/>
</dbReference>
<dbReference type="PROSITE" id="PS01071">
    <property type="entry name" value="GRPE"/>
    <property type="match status" value="1"/>
</dbReference>
<dbReference type="CDD" id="cd00446">
    <property type="entry name" value="GrpE"/>
    <property type="match status" value="1"/>
</dbReference>
<dbReference type="RefSeq" id="WP_077411399.1">
    <property type="nucleotide sequence ID" value="NZ_JBHRTS010000003.1"/>
</dbReference>
<comment type="subcellular location">
    <subcellularLocation>
        <location evidence="3">Cytoplasm</location>
    </subcellularLocation>
</comment>
<name>A0ABV7J6P7_9GAMM</name>
<feature type="compositionally biased region" description="Polar residues" evidence="7">
    <location>
        <begin position="1"/>
        <end position="11"/>
    </location>
</feature>
<evidence type="ECO:0000313" key="8">
    <source>
        <dbReference type="EMBL" id="MFC3193803.1"/>
    </source>
</evidence>
<dbReference type="InterPro" id="IPR013805">
    <property type="entry name" value="GrpE_CC"/>
</dbReference>
<dbReference type="Gene3D" id="2.30.22.10">
    <property type="entry name" value="Head domain of nucleotide exchange factor GrpE"/>
    <property type="match status" value="1"/>
</dbReference>
<evidence type="ECO:0000256" key="2">
    <source>
        <dbReference type="ARBA" id="ARBA00023186"/>
    </source>
</evidence>
<dbReference type="SUPFAM" id="SSF51064">
    <property type="entry name" value="Head domain of nucleotide exchange factor GrpE"/>
    <property type="match status" value="1"/>
</dbReference>
<dbReference type="InterPro" id="IPR000740">
    <property type="entry name" value="GrpE"/>
</dbReference>
<comment type="subunit">
    <text evidence="3">Homodimer.</text>
</comment>
<protein>
    <recommendedName>
        <fullName evidence="3 4">Protein GrpE</fullName>
    </recommendedName>
    <alternativeName>
        <fullName evidence="3">HSP-70 cofactor</fullName>
    </alternativeName>
</protein>
<dbReference type="SUPFAM" id="SSF58014">
    <property type="entry name" value="Coiled-coil domain of nucleotide exchange factor GrpE"/>
    <property type="match status" value="1"/>
</dbReference>
<dbReference type="HAMAP" id="MF_01151">
    <property type="entry name" value="GrpE"/>
    <property type="match status" value="1"/>
</dbReference>
<feature type="region of interest" description="Disordered" evidence="7">
    <location>
        <begin position="1"/>
        <end position="36"/>
    </location>
</feature>
<evidence type="ECO:0000256" key="6">
    <source>
        <dbReference type="SAM" id="Coils"/>
    </source>
</evidence>
<dbReference type="EMBL" id="JBHRTS010000003">
    <property type="protein sequence ID" value="MFC3193803.1"/>
    <property type="molecule type" value="Genomic_DNA"/>
</dbReference>
<accession>A0ABV7J6P7</accession>
<evidence type="ECO:0000256" key="1">
    <source>
        <dbReference type="ARBA" id="ARBA00009054"/>
    </source>
</evidence>
<feature type="coiled-coil region" evidence="6">
    <location>
        <begin position="43"/>
        <end position="77"/>
    </location>
</feature>
<comment type="caution">
    <text evidence="8">The sequence shown here is derived from an EMBL/GenBank/DDBJ whole genome shotgun (WGS) entry which is preliminary data.</text>
</comment>
<evidence type="ECO:0000256" key="3">
    <source>
        <dbReference type="HAMAP-Rule" id="MF_01151"/>
    </source>
</evidence>
<reference evidence="9" key="1">
    <citation type="journal article" date="2019" name="Int. J. Syst. Evol. Microbiol.">
        <title>The Global Catalogue of Microorganisms (GCM) 10K type strain sequencing project: providing services to taxonomists for standard genome sequencing and annotation.</title>
        <authorList>
            <consortium name="The Broad Institute Genomics Platform"/>
            <consortium name="The Broad Institute Genome Sequencing Center for Infectious Disease"/>
            <person name="Wu L."/>
            <person name="Ma J."/>
        </authorList>
    </citation>
    <scope>NUCLEOTIDE SEQUENCE [LARGE SCALE GENOMIC DNA]</scope>
    <source>
        <strain evidence="9">KCTC 42953</strain>
    </source>
</reference>